<accession>A0A9W7DIH6</accession>
<dbReference type="Proteomes" id="UP001165063">
    <property type="component" value="Unassembled WGS sequence"/>
</dbReference>
<protein>
    <submittedName>
        <fullName evidence="1">Unnamed protein product</fullName>
    </submittedName>
</protein>
<reference evidence="1" key="1">
    <citation type="submission" date="2023-04" db="EMBL/GenBank/DDBJ databases">
        <title>Ambrosiozyma monospora NBRC 1965.</title>
        <authorList>
            <person name="Ichikawa N."/>
            <person name="Sato H."/>
            <person name="Tonouchi N."/>
        </authorList>
    </citation>
    <scope>NUCLEOTIDE SEQUENCE</scope>
    <source>
        <strain evidence="1">NBRC 1965</strain>
    </source>
</reference>
<evidence type="ECO:0000313" key="2">
    <source>
        <dbReference type="Proteomes" id="UP001165063"/>
    </source>
</evidence>
<organism evidence="1 2">
    <name type="scientific">Ambrosiozyma monospora</name>
    <name type="common">Yeast</name>
    <name type="synonym">Endomycopsis monosporus</name>
    <dbReference type="NCBI Taxonomy" id="43982"/>
    <lineage>
        <taxon>Eukaryota</taxon>
        <taxon>Fungi</taxon>
        <taxon>Dikarya</taxon>
        <taxon>Ascomycota</taxon>
        <taxon>Saccharomycotina</taxon>
        <taxon>Pichiomycetes</taxon>
        <taxon>Pichiales</taxon>
        <taxon>Pichiaceae</taxon>
        <taxon>Ambrosiozyma</taxon>
    </lineage>
</organism>
<proteinExistence type="predicted"/>
<evidence type="ECO:0000313" key="1">
    <source>
        <dbReference type="EMBL" id="GMG51256.1"/>
    </source>
</evidence>
<name>A0A9W7DIH6_AMBMO</name>
<comment type="caution">
    <text evidence="1">The sequence shown here is derived from an EMBL/GenBank/DDBJ whole genome shotgun (WGS) entry which is preliminary data.</text>
</comment>
<dbReference type="AlphaFoldDB" id="A0A9W7DIH6"/>
<sequence length="304" mass="35314">MSNFEDGLSLLLQDFLDSTPTDEQRLDFFKTLFLQLYDLQTLQTEPVNKHKFTSLTNSIIDSLICWSNNGKHQLLIDAICTKSKITERFELAKQRQSKKTSSSIPSKHRHHRYNVTPQDHKAVLGCVPYSSWIQFMRQDMNLEEYLKLISFCLNDGDRDRAFSWGLIQPVIRRLVKKSNFHDLLTELFAIVMNSKDEILATRILFGVIQLTPPASPETSTSELRDQIWMKMSKIEGFDFISSMAENKVKLKVADELETRIWKEINNRVNREVKAKRVVGPVKDFKKKVVDQVFLEVRETGDILN</sequence>
<keyword evidence="2" id="KW-1185">Reference proteome</keyword>
<dbReference type="EMBL" id="BSXU01005187">
    <property type="protein sequence ID" value="GMG51256.1"/>
    <property type="molecule type" value="Genomic_DNA"/>
</dbReference>
<gene>
    <name evidence="1" type="ORF">Amon01_000722500</name>
</gene>